<accession>A0A7W6DR48</accession>
<protein>
    <submittedName>
        <fullName evidence="1">Uncharacterized protein</fullName>
    </submittedName>
</protein>
<dbReference type="Proteomes" id="UP000552757">
    <property type="component" value="Unassembled WGS sequence"/>
</dbReference>
<reference evidence="1 2" key="1">
    <citation type="submission" date="2020-08" db="EMBL/GenBank/DDBJ databases">
        <title>Genomic Encyclopedia of Type Strains, Phase IV (KMG-IV): sequencing the most valuable type-strain genomes for metagenomic binning, comparative biology and taxonomic classification.</title>
        <authorList>
            <person name="Goeker M."/>
        </authorList>
    </citation>
    <scope>NUCLEOTIDE SEQUENCE [LARGE SCALE GENOMIC DNA]</scope>
    <source>
        <strain evidence="1 2">DSM 29348</strain>
    </source>
</reference>
<gene>
    <name evidence="1" type="ORF">GGR44_003335</name>
</gene>
<sequence>MIRGGLLAVAMLLAALAWHWSALVARARVGAAYGARITCSCRYVEGRDMGSCAKDKEPGMALVRLSDDPDSRAVSASVPMLAGARAQFRPGWGCIIDPAH</sequence>
<proteinExistence type="predicted"/>
<name>A0A7W6DR48_9SPHN</name>
<comment type="caution">
    <text evidence="1">The sequence shown here is derived from an EMBL/GenBank/DDBJ whole genome shotgun (WGS) entry which is preliminary data.</text>
</comment>
<dbReference type="EMBL" id="JACIEB010000010">
    <property type="protein sequence ID" value="MBB3983639.1"/>
    <property type="molecule type" value="Genomic_DNA"/>
</dbReference>
<dbReference type="AlphaFoldDB" id="A0A7W6DR48"/>
<keyword evidence="2" id="KW-1185">Reference proteome</keyword>
<organism evidence="1 2">
    <name type="scientific">Sphingobium fontiphilum</name>
    <dbReference type="NCBI Taxonomy" id="944425"/>
    <lineage>
        <taxon>Bacteria</taxon>
        <taxon>Pseudomonadati</taxon>
        <taxon>Pseudomonadota</taxon>
        <taxon>Alphaproteobacteria</taxon>
        <taxon>Sphingomonadales</taxon>
        <taxon>Sphingomonadaceae</taxon>
        <taxon>Sphingobium</taxon>
    </lineage>
</organism>
<evidence type="ECO:0000313" key="2">
    <source>
        <dbReference type="Proteomes" id="UP000552757"/>
    </source>
</evidence>
<evidence type="ECO:0000313" key="1">
    <source>
        <dbReference type="EMBL" id="MBB3983639.1"/>
    </source>
</evidence>
<dbReference type="RefSeq" id="WP_246344738.1">
    <property type="nucleotide sequence ID" value="NZ_JACIEB010000010.1"/>
</dbReference>